<evidence type="ECO:0000313" key="3">
    <source>
        <dbReference type="Proteomes" id="UP000299102"/>
    </source>
</evidence>
<dbReference type="EMBL" id="BGZK01000173">
    <property type="protein sequence ID" value="GBP25860.1"/>
    <property type="molecule type" value="Genomic_DNA"/>
</dbReference>
<accession>A0A4C1UI83</accession>
<dbReference type="Proteomes" id="UP000299102">
    <property type="component" value="Unassembled WGS sequence"/>
</dbReference>
<sequence length="334" mass="36476">MTPIKTGQNKNELGKMEQNEAIRSHIPTEAAALRRRTPRYLFTPLSVGGYGTLIGIAIGSRIEINTSVTAGEGITSIISFSVHRFHIDSMSRRIGNVTGEIRDDCRLEGAFRTEVDRGGGGGDRDASRPGDLRGGRYRRGRAASTASRCTGTAPAYSDGVRRCRCATGAVICETDLSFKSNRRGARHRGAPRKLSCRVSRRTGPEYRTDAAVSRGVGRGVTSHMTVPALKIKFSYAQCAYVHYDFPAFARRPGRGLRQSTGLTSTRPRHRGPFDTKKKAGFIEKCSASRHAKYRRHITPALNPEVSCGTPDSMESSFTTFEILTDADGGAHPWP</sequence>
<protein>
    <submittedName>
        <fullName evidence="2">Uncharacterized protein</fullName>
    </submittedName>
</protein>
<evidence type="ECO:0000256" key="1">
    <source>
        <dbReference type="SAM" id="MobiDB-lite"/>
    </source>
</evidence>
<feature type="region of interest" description="Disordered" evidence="1">
    <location>
        <begin position="256"/>
        <end position="275"/>
    </location>
</feature>
<proteinExistence type="predicted"/>
<feature type="region of interest" description="Disordered" evidence="1">
    <location>
        <begin position="113"/>
        <end position="139"/>
    </location>
</feature>
<name>A0A4C1UI83_EUMVA</name>
<evidence type="ECO:0000313" key="2">
    <source>
        <dbReference type="EMBL" id="GBP25860.1"/>
    </source>
</evidence>
<feature type="compositionally biased region" description="Basic and acidic residues" evidence="1">
    <location>
        <begin position="113"/>
        <end position="134"/>
    </location>
</feature>
<reference evidence="2 3" key="1">
    <citation type="journal article" date="2019" name="Commun. Biol.">
        <title>The bagworm genome reveals a unique fibroin gene that provides high tensile strength.</title>
        <authorList>
            <person name="Kono N."/>
            <person name="Nakamura H."/>
            <person name="Ohtoshi R."/>
            <person name="Tomita M."/>
            <person name="Numata K."/>
            <person name="Arakawa K."/>
        </authorList>
    </citation>
    <scope>NUCLEOTIDE SEQUENCE [LARGE SCALE GENOMIC DNA]</scope>
</reference>
<comment type="caution">
    <text evidence="2">The sequence shown here is derived from an EMBL/GenBank/DDBJ whole genome shotgun (WGS) entry which is preliminary data.</text>
</comment>
<gene>
    <name evidence="2" type="ORF">EVAR_81741_1</name>
</gene>
<keyword evidence="3" id="KW-1185">Reference proteome</keyword>
<organism evidence="2 3">
    <name type="scientific">Eumeta variegata</name>
    <name type="common">Bagworm moth</name>
    <name type="synonym">Eumeta japonica</name>
    <dbReference type="NCBI Taxonomy" id="151549"/>
    <lineage>
        <taxon>Eukaryota</taxon>
        <taxon>Metazoa</taxon>
        <taxon>Ecdysozoa</taxon>
        <taxon>Arthropoda</taxon>
        <taxon>Hexapoda</taxon>
        <taxon>Insecta</taxon>
        <taxon>Pterygota</taxon>
        <taxon>Neoptera</taxon>
        <taxon>Endopterygota</taxon>
        <taxon>Lepidoptera</taxon>
        <taxon>Glossata</taxon>
        <taxon>Ditrysia</taxon>
        <taxon>Tineoidea</taxon>
        <taxon>Psychidae</taxon>
        <taxon>Oiketicinae</taxon>
        <taxon>Eumeta</taxon>
    </lineage>
</organism>
<dbReference type="AlphaFoldDB" id="A0A4C1UI83"/>